<sequence length="50" mass="5664">MPEIHIFLNSFLTTAKAVHEILASGGKDAKTRPTRPNERLFTHLPTVYWG</sequence>
<name>A0A2R4M9Y7_9HYPH</name>
<dbReference type="KEGG" id="mmyr:MXMO3_00293"/>
<dbReference type="EMBL" id="CP021330">
    <property type="protein sequence ID" value="AVX02841.1"/>
    <property type="molecule type" value="Genomic_DNA"/>
</dbReference>
<evidence type="ECO:0000313" key="1">
    <source>
        <dbReference type="EMBL" id="AVX02841.1"/>
    </source>
</evidence>
<reference evidence="1 2" key="1">
    <citation type="submission" date="2017-05" db="EMBL/GenBank/DDBJ databases">
        <title>Genome Analysis of Maritalea myrionectae HL2708#5.</title>
        <authorList>
            <consortium name="Cotde Inc.-PKNU"/>
            <person name="Jang D."/>
            <person name="Oh H.-M."/>
        </authorList>
    </citation>
    <scope>NUCLEOTIDE SEQUENCE [LARGE SCALE GENOMIC DNA]</scope>
    <source>
        <strain evidence="1 2">HL2708#5</strain>
    </source>
</reference>
<keyword evidence="2" id="KW-1185">Reference proteome</keyword>
<proteinExistence type="predicted"/>
<protein>
    <submittedName>
        <fullName evidence="1">Uncharacterized protein</fullName>
    </submittedName>
</protein>
<organism evidence="1 2">
    <name type="scientific">Maritalea myrionectae</name>
    <dbReference type="NCBI Taxonomy" id="454601"/>
    <lineage>
        <taxon>Bacteria</taxon>
        <taxon>Pseudomonadati</taxon>
        <taxon>Pseudomonadota</taxon>
        <taxon>Alphaproteobacteria</taxon>
        <taxon>Hyphomicrobiales</taxon>
        <taxon>Devosiaceae</taxon>
        <taxon>Maritalea</taxon>
    </lineage>
</organism>
<evidence type="ECO:0000313" key="2">
    <source>
        <dbReference type="Proteomes" id="UP000258927"/>
    </source>
</evidence>
<dbReference type="Proteomes" id="UP000258927">
    <property type="component" value="Chromosome"/>
</dbReference>
<gene>
    <name evidence="1" type="ORF">MXMO3_00293</name>
</gene>
<accession>A0A2R4M9Y7</accession>
<dbReference type="AlphaFoldDB" id="A0A2R4M9Y7"/>